<protein>
    <submittedName>
        <fullName evidence="1">Uncharacterized protein</fullName>
    </submittedName>
</protein>
<dbReference type="RefSeq" id="WP_107584752.1">
    <property type="nucleotide sequence ID" value="NZ_PZJJ01000011.1"/>
</dbReference>
<dbReference type="EMBL" id="PZJJ01000011">
    <property type="protein sequence ID" value="PTL38951.1"/>
    <property type="molecule type" value="Genomic_DNA"/>
</dbReference>
<sequence length="99" mass="11722">MAPVKLNDMSFGEFQNFLVKTVMDKMDSSFDQSPLVYFPIVHDRVESFLLVHWEEAWENCSTMTTEEWEASSCYEVFKQEVLDEFTSSLNEKDLYEPHH</sequence>
<proteinExistence type="predicted"/>
<dbReference type="AlphaFoldDB" id="A0A2T4U6C7"/>
<evidence type="ECO:0000313" key="2">
    <source>
        <dbReference type="Proteomes" id="UP000240509"/>
    </source>
</evidence>
<dbReference type="OrthoDB" id="2891316at2"/>
<evidence type="ECO:0000313" key="1">
    <source>
        <dbReference type="EMBL" id="PTL38951.1"/>
    </source>
</evidence>
<keyword evidence="2" id="KW-1185">Reference proteome</keyword>
<dbReference type="Proteomes" id="UP000240509">
    <property type="component" value="Unassembled WGS sequence"/>
</dbReference>
<comment type="caution">
    <text evidence="1">The sequence shown here is derived from an EMBL/GenBank/DDBJ whole genome shotgun (WGS) entry which is preliminary data.</text>
</comment>
<reference evidence="1 2" key="1">
    <citation type="submission" date="2018-03" db="EMBL/GenBank/DDBJ databases">
        <title>Alkalicoccus saliphilus sp. nov., isolated from a mineral pool.</title>
        <authorList>
            <person name="Zhao B."/>
        </authorList>
    </citation>
    <scope>NUCLEOTIDE SEQUENCE [LARGE SCALE GENOMIC DNA]</scope>
    <source>
        <strain evidence="1 2">6AG</strain>
    </source>
</reference>
<organism evidence="1 2">
    <name type="scientific">Alkalicoccus saliphilus</name>
    <dbReference type="NCBI Taxonomy" id="200989"/>
    <lineage>
        <taxon>Bacteria</taxon>
        <taxon>Bacillati</taxon>
        <taxon>Bacillota</taxon>
        <taxon>Bacilli</taxon>
        <taxon>Bacillales</taxon>
        <taxon>Bacillaceae</taxon>
        <taxon>Alkalicoccus</taxon>
    </lineage>
</organism>
<accession>A0A2T4U6C7</accession>
<gene>
    <name evidence="1" type="ORF">C6Y45_08190</name>
</gene>
<name>A0A2T4U6C7_9BACI</name>